<dbReference type="AlphaFoldDB" id="A0AAD4Z3G6"/>
<feature type="chain" id="PRO_5042007728" evidence="1">
    <location>
        <begin position="26"/>
        <end position="66"/>
    </location>
</feature>
<evidence type="ECO:0000313" key="3">
    <source>
        <dbReference type="Proteomes" id="UP001054821"/>
    </source>
</evidence>
<feature type="signal peptide" evidence="1">
    <location>
        <begin position="1"/>
        <end position="25"/>
    </location>
</feature>
<proteinExistence type="predicted"/>
<evidence type="ECO:0000313" key="2">
    <source>
        <dbReference type="EMBL" id="KAI5332227.1"/>
    </source>
</evidence>
<sequence length="66" mass="7509">MTRTLLHPISLLLSSFLFVVNLGMCCPKIRPSLVLTCYLHLGFEIRTLSLIGLYHINHQDHKSLCS</sequence>
<gene>
    <name evidence="2" type="ORF">L3X38_022356</name>
</gene>
<keyword evidence="1" id="KW-0732">Signal</keyword>
<organism evidence="2 3">
    <name type="scientific">Prunus dulcis</name>
    <name type="common">Almond</name>
    <name type="synonym">Amygdalus dulcis</name>
    <dbReference type="NCBI Taxonomy" id="3755"/>
    <lineage>
        <taxon>Eukaryota</taxon>
        <taxon>Viridiplantae</taxon>
        <taxon>Streptophyta</taxon>
        <taxon>Embryophyta</taxon>
        <taxon>Tracheophyta</taxon>
        <taxon>Spermatophyta</taxon>
        <taxon>Magnoliopsida</taxon>
        <taxon>eudicotyledons</taxon>
        <taxon>Gunneridae</taxon>
        <taxon>Pentapetalae</taxon>
        <taxon>rosids</taxon>
        <taxon>fabids</taxon>
        <taxon>Rosales</taxon>
        <taxon>Rosaceae</taxon>
        <taxon>Amygdaloideae</taxon>
        <taxon>Amygdaleae</taxon>
        <taxon>Prunus</taxon>
    </lineage>
</organism>
<dbReference type="Proteomes" id="UP001054821">
    <property type="component" value="Chromosome 4"/>
</dbReference>
<evidence type="ECO:0000256" key="1">
    <source>
        <dbReference type="SAM" id="SignalP"/>
    </source>
</evidence>
<protein>
    <submittedName>
        <fullName evidence="2">Uncharacterized protein</fullName>
    </submittedName>
</protein>
<keyword evidence="3" id="KW-1185">Reference proteome</keyword>
<reference evidence="2 3" key="1">
    <citation type="journal article" date="2022" name="G3 (Bethesda)">
        <title>Whole-genome sequence and methylome profiling of the almond [Prunus dulcis (Mill.) D.A. Webb] cultivar 'Nonpareil'.</title>
        <authorList>
            <person name="D'Amico-Willman K.M."/>
            <person name="Ouma W.Z."/>
            <person name="Meulia T."/>
            <person name="Sideli G.M."/>
            <person name="Gradziel T.M."/>
            <person name="Fresnedo-Ramirez J."/>
        </authorList>
    </citation>
    <scope>NUCLEOTIDE SEQUENCE [LARGE SCALE GENOMIC DNA]</scope>
    <source>
        <strain evidence="2">Clone GOH B32 T37-40</strain>
    </source>
</reference>
<comment type="caution">
    <text evidence="2">The sequence shown here is derived from an EMBL/GenBank/DDBJ whole genome shotgun (WGS) entry which is preliminary data.</text>
</comment>
<dbReference type="EMBL" id="JAJFAZ020000004">
    <property type="protein sequence ID" value="KAI5332227.1"/>
    <property type="molecule type" value="Genomic_DNA"/>
</dbReference>
<name>A0AAD4Z3G6_PRUDU</name>
<accession>A0AAD4Z3G6</accession>